<comment type="caution">
    <text evidence="1">The sequence shown here is derived from an EMBL/GenBank/DDBJ whole genome shotgun (WGS) entry which is preliminary data.</text>
</comment>
<keyword evidence="2" id="KW-1185">Reference proteome</keyword>
<accession>A0ABU2JC43</accession>
<proteinExistence type="predicted"/>
<evidence type="ECO:0000313" key="1">
    <source>
        <dbReference type="EMBL" id="MDT0262326.1"/>
    </source>
</evidence>
<organism evidence="1 2">
    <name type="scientific">Jatrophihabitans lederbergiae</name>
    <dbReference type="NCBI Taxonomy" id="3075547"/>
    <lineage>
        <taxon>Bacteria</taxon>
        <taxon>Bacillati</taxon>
        <taxon>Actinomycetota</taxon>
        <taxon>Actinomycetes</taxon>
        <taxon>Jatrophihabitantales</taxon>
        <taxon>Jatrophihabitantaceae</taxon>
        <taxon>Jatrophihabitans</taxon>
    </lineage>
</organism>
<protein>
    <recommendedName>
        <fullName evidence="3">Acetone carboxylase subunit gamma</fullName>
    </recommendedName>
</protein>
<dbReference type="Proteomes" id="UP001183176">
    <property type="component" value="Unassembled WGS sequence"/>
</dbReference>
<reference evidence="2" key="1">
    <citation type="submission" date="2023-07" db="EMBL/GenBank/DDBJ databases">
        <title>30 novel species of actinomycetes from the DSMZ collection.</title>
        <authorList>
            <person name="Nouioui I."/>
        </authorList>
    </citation>
    <scope>NUCLEOTIDE SEQUENCE [LARGE SCALE GENOMIC DNA]</scope>
    <source>
        <strain evidence="2">DSM 44399</strain>
    </source>
</reference>
<evidence type="ECO:0008006" key="3">
    <source>
        <dbReference type="Google" id="ProtNLM"/>
    </source>
</evidence>
<name>A0ABU2JC43_9ACTN</name>
<sequence>MTKLPNSRSRPNRGASDEFVHPNLEQRTLWSVRCTHCDLSSYHGNIPRFTSTKQLWTAMLARGWTRRDDGRVLCLLHTRVADCQELGHAMTDWTPHVVDPTALQWRYCQRCGANFAQRVRSDG</sequence>
<dbReference type="EMBL" id="JAVREH010000016">
    <property type="protein sequence ID" value="MDT0262326.1"/>
    <property type="molecule type" value="Genomic_DNA"/>
</dbReference>
<dbReference type="RefSeq" id="WP_311423476.1">
    <property type="nucleotide sequence ID" value="NZ_JAVREH010000016.1"/>
</dbReference>
<evidence type="ECO:0000313" key="2">
    <source>
        <dbReference type="Proteomes" id="UP001183176"/>
    </source>
</evidence>
<gene>
    <name evidence="1" type="ORF">RM423_13095</name>
</gene>